<evidence type="ECO:0000256" key="1">
    <source>
        <dbReference type="SAM" id="SignalP"/>
    </source>
</evidence>
<organism evidence="2 3">
    <name type="scientific">SAR86 cluster bacterium</name>
    <dbReference type="NCBI Taxonomy" id="2030880"/>
    <lineage>
        <taxon>Bacteria</taxon>
        <taxon>Pseudomonadati</taxon>
        <taxon>Pseudomonadota</taxon>
        <taxon>Gammaproteobacteria</taxon>
        <taxon>SAR86 cluster</taxon>
    </lineage>
</organism>
<keyword evidence="1" id="KW-0732">Signal</keyword>
<accession>A0A937I2H4</accession>
<dbReference type="EMBL" id="JADHQC010000009">
    <property type="protein sequence ID" value="MBL6811722.1"/>
    <property type="molecule type" value="Genomic_DNA"/>
</dbReference>
<proteinExistence type="predicted"/>
<gene>
    <name evidence="2" type="ORF">ISQ63_02425</name>
</gene>
<sequence length="163" mass="17746">MILINLKNLFGRFSKLLALTALLVLVGCSSTPFMQNNIVATKYLLDNFVEDAGGKGQVNAETYHWEVDATTLGCAELQAERIRHSALIDGVAEKVIENSSRSTSYASYGLEMHDPTAGTSFIGVKSTGLNPEVSEYRKLKLAIEKLKSASIDKCTSAEVMRTP</sequence>
<dbReference type="PROSITE" id="PS51257">
    <property type="entry name" value="PROKAR_LIPOPROTEIN"/>
    <property type="match status" value="1"/>
</dbReference>
<protein>
    <submittedName>
        <fullName evidence="2">Uncharacterized protein</fullName>
    </submittedName>
</protein>
<name>A0A937I2H4_9GAMM</name>
<feature type="chain" id="PRO_5036956943" evidence="1">
    <location>
        <begin position="35"/>
        <end position="163"/>
    </location>
</feature>
<evidence type="ECO:0000313" key="2">
    <source>
        <dbReference type="EMBL" id="MBL6811722.1"/>
    </source>
</evidence>
<feature type="signal peptide" evidence="1">
    <location>
        <begin position="1"/>
        <end position="34"/>
    </location>
</feature>
<comment type="caution">
    <text evidence="2">The sequence shown here is derived from an EMBL/GenBank/DDBJ whole genome shotgun (WGS) entry which is preliminary data.</text>
</comment>
<dbReference type="AlphaFoldDB" id="A0A937I2H4"/>
<evidence type="ECO:0000313" key="3">
    <source>
        <dbReference type="Proteomes" id="UP000744438"/>
    </source>
</evidence>
<reference evidence="2" key="1">
    <citation type="submission" date="2020-10" db="EMBL/GenBank/DDBJ databases">
        <title>Microbiome of the Black Sea water column analyzed by genome centric metagenomics.</title>
        <authorList>
            <person name="Cabello-Yeves P.J."/>
            <person name="Callieri C."/>
            <person name="Picazo A."/>
            <person name="Mehrshad M."/>
            <person name="Haro-Moreno J.M."/>
            <person name="Roda-Garcia J."/>
            <person name="Dzembekova N."/>
            <person name="Slabakova V."/>
            <person name="Slabakova N."/>
            <person name="Moncheva S."/>
            <person name="Rodriguez-Valera F."/>
        </authorList>
    </citation>
    <scope>NUCLEOTIDE SEQUENCE</scope>
    <source>
        <strain evidence="2">BS307-5m-G49</strain>
    </source>
</reference>
<dbReference type="Proteomes" id="UP000744438">
    <property type="component" value="Unassembled WGS sequence"/>
</dbReference>